<gene>
    <name evidence="6" type="ORF">GSOID_T00010612001</name>
</gene>
<evidence type="ECO:0008006" key="8">
    <source>
        <dbReference type="Google" id="ProtNLM"/>
    </source>
</evidence>
<evidence type="ECO:0000256" key="3">
    <source>
        <dbReference type="SAM" id="MobiDB-lite"/>
    </source>
</evidence>
<dbReference type="Proteomes" id="UP000001307">
    <property type="component" value="Unassembled WGS sequence"/>
</dbReference>
<feature type="region of interest" description="Disordered" evidence="3">
    <location>
        <begin position="41"/>
        <end position="60"/>
    </location>
</feature>
<evidence type="ECO:0000259" key="5">
    <source>
        <dbReference type="PROSITE" id="PS51670"/>
    </source>
</evidence>
<dbReference type="InterPro" id="IPR035914">
    <property type="entry name" value="Sperma_CUB_dom_sf"/>
</dbReference>
<evidence type="ECO:0000313" key="6">
    <source>
        <dbReference type="EMBL" id="CBY09799.1"/>
    </source>
</evidence>
<dbReference type="OrthoDB" id="1725934at2759"/>
<dbReference type="Pfam" id="PF00086">
    <property type="entry name" value="Thyroglobulin_1"/>
    <property type="match status" value="1"/>
</dbReference>
<feature type="disulfide bond" evidence="2">
    <location>
        <begin position="532"/>
        <end position="545"/>
    </location>
</feature>
<dbReference type="InterPro" id="IPR036857">
    <property type="entry name" value="Thyroglobulin_1_sf"/>
</dbReference>
<feature type="domain" description="ShKT" evidence="5">
    <location>
        <begin position="558"/>
        <end position="591"/>
    </location>
</feature>
<dbReference type="PROSITE" id="PS51670">
    <property type="entry name" value="SHKT"/>
    <property type="match status" value="3"/>
</dbReference>
<evidence type="ECO:0000259" key="4">
    <source>
        <dbReference type="PROSITE" id="PS51162"/>
    </source>
</evidence>
<dbReference type="InterPro" id="IPR000716">
    <property type="entry name" value="Thyroglobulin_1"/>
</dbReference>
<evidence type="ECO:0000313" key="7">
    <source>
        <dbReference type="Proteomes" id="UP000001307"/>
    </source>
</evidence>
<dbReference type="SMART" id="SM00211">
    <property type="entry name" value="TY"/>
    <property type="match status" value="1"/>
</dbReference>
<dbReference type="InterPro" id="IPR003582">
    <property type="entry name" value="ShKT_dom"/>
</dbReference>
<protein>
    <recommendedName>
        <fullName evidence="8">Thyroglobulin type-1 domain-containing protein</fullName>
    </recommendedName>
</protein>
<reference evidence="6" key="1">
    <citation type="journal article" date="2010" name="Science">
        <title>Plasticity of animal genome architecture unmasked by rapid evolution of a pelagic tunicate.</title>
        <authorList>
            <person name="Denoeud F."/>
            <person name="Henriet S."/>
            <person name="Mungpakdee S."/>
            <person name="Aury J.M."/>
            <person name="Da Silva C."/>
            <person name="Brinkmann H."/>
            <person name="Mikhaleva J."/>
            <person name="Olsen L.C."/>
            <person name="Jubin C."/>
            <person name="Canestro C."/>
            <person name="Bouquet J.M."/>
            <person name="Danks G."/>
            <person name="Poulain J."/>
            <person name="Campsteijn C."/>
            <person name="Adamski M."/>
            <person name="Cross I."/>
            <person name="Yadetie F."/>
            <person name="Muffato M."/>
            <person name="Louis A."/>
            <person name="Butcher S."/>
            <person name="Tsagkogeorga G."/>
            <person name="Konrad A."/>
            <person name="Singh S."/>
            <person name="Jensen M.F."/>
            <person name="Cong E.H."/>
            <person name="Eikeseth-Otteraa H."/>
            <person name="Noel B."/>
            <person name="Anthouard V."/>
            <person name="Porcel B.M."/>
            <person name="Kachouri-Lafond R."/>
            <person name="Nishino A."/>
            <person name="Ugolini M."/>
            <person name="Chourrout P."/>
            <person name="Nishida H."/>
            <person name="Aasland R."/>
            <person name="Huzurbazar S."/>
            <person name="Westhof E."/>
            <person name="Delsuc F."/>
            <person name="Lehrach H."/>
            <person name="Reinhardt R."/>
            <person name="Weissenbach J."/>
            <person name="Roy S.W."/>
            <person name="Artiguenave F."/>
            <person name="Postlethwait J.H."/>
            <person name="Manak J.R."/>
            <person name="Thompson E.M."/>
            <person name="Jaillon O."/>
            <person name="Du Pasquier L."/>
            <person name="Boudinot P."/>
            <person name="Liberles D.A."/>
            <person name="Volff J.N."/>
            <person name="Philippe H."/>
            <person name="Lenhard B."/>
            <person name="Roest Crollius H."/>
            <person name="Wincker P."/>
            <person name="Chourrout D."/>
        </authorList>
    </citation>
    <scope>NUCLEOTIDE SEQUENCE [LARGE SCALE GENOMIC DNA]</scope>
</reference>
<feature type="domain" description="ShKT" evidence="5">
    <location>
        <begin position="233"/>
        <end position="263"/>
    </location>
</feature>
<feature type="domain" description="Thyroglobulin type-1" evidence="4">
    <location>
        <begin position="63"/>
        <end position="121"/>
    </location>
</feature>
<feature type="disulfide bond" evidence="2">
    <location>
        <begin position="247"/>
        <end position="260"/>
    </location>
</feature>
<dbReference type="SUPFAM" id="SSF57610">
    <property type="entry name" value="Thyroglobulin type-1 domain"/>
    <property type="match status" value="1"/>
</dbReference>
<dbReference type="PROSITE" id="PS51162">
    <property type="entry name" value="THYROGLOBULIN_1_2"/>
    <property type="match status" value="1"/>
</dbReference>
<keyword evidence="7" id="KW-1185">Reference proteome</keyword>
<comment type="caution">
    <text evidence="2">Lacks conserved residue(s) required for the propagation of feature annotation.</text>
</comment>
<evidence type="ECO:0000256" key="2">
    <source>
        <dbReference type="PROSITE-ProRule" id="PRU01005"/>
    </source>
</evidence>
<organism evidence="6">
    <name type="scientific">Oikopleura dioica</name>
    <name type="common">Tunicate</name>
    <dbReference type="NCBI Taxonomy" id="34765"/>
    <lineage>
        <taxon>Eukaryota</taxon>
        <taxon>Metazoa</taxon>
        <taxon>Chordata</taxon>
        <taxon>Tunicata</taxon>
        <taxon>Appendicularia</taxon>
        <taxon>Copelata</taxon>
        <taxon>Oikopleuridae</taxon>
        <taxon>Oikopleura</taxon>
    </lineage>
</organism>
<keyword evidence="1 2" id="KW-1015">Disulfide bond</keyword>
<accession>E4XGK1</accession>
<dbReference type="CDD" id="cd00191">
    <property type="entry name" value="TY"/>
    <property type="match status" value="1"/>
</dbReference>
<feature type="domain" description="ShKT" evidence="5">
    <location>
        <begin position="519"/>
        <end position="548"/>
    </location>
</feature>
<evidence type="ECO:0000256" key="1">
    <source>
        <dbReference type="ARBA" id="ARBA00023157"/>
    </source>
</evidence>
<proteinExistence type="predicted"/>
<dbReference type="Pfam" id="PF01549">
    <property type="entry name" value="ShK"/>
    <property type="match status" value="6"/>
</dbReference>
<dbReference type="SMART" id="SM00254">
    <property type="entry name" value="ShKT"/>
    <property type="match status" value="9"/>
</dbReference>
<dbReference type="PANTHER" id="PTHR21724:SF106">
    <property type="entry name" value="SHKT DOMAIN-CONTAINING PROTEIN"/>
    <property type="match status" value="1"/>
</dbReference>
<dbReference type="InParanoid" id="E4XGK1"/>
<dbReference type="SUPFAM" id="SSF49854">
    <property type="entry name" value="Spermadhesin, CUB domain"/>
    <property type="match status" value="1"/>
</dbReference>
<dbReference type="PANTHER" id="PTHR21724">
    <property type="entry name" value="SHKT DOMAIN-CONTAINING PROTEIN"/>
    <property type="match status" value="1"/>
</dbReference>
<dbReference type="Gene3D" id="4.10.800.10">
    <property type="entry name" value="Thyroglobulin type-1"/>
    <property type="match status" value="1"/>
</dbReference>
<sequence length="725" mass="79552">MQIPIFGALFENISKLLGGEEQDTSLLQNFVDSVFGESLETTSAEPLTPTTTTTKTTTTTSELSRCQELSTLQPAGAPTIHCKENGSFAEMQCDFRTCWCVTEDGAEIPLSRKNHPQFPSCGKFKGATNTLELACQDDPICDSIGDLSDGPACMLSTTKRICPATCDPLCKDIKPKERLFETACFDISSVCHEWLDSCHLAAVTSLCAKTCQICGEDDNKEIDEENQLVLSDCKDSVTRCPEWKNDCHSELTQKLCSSTCGLCSEYKTNLPDVIEDELSPSSCRDIYDFCPKIGFTCDESTTRAMCSETCNVCGTNLASENGDSNVNCLEWKNFCDIPFVRNSCYATCESFEASFSGDDDINFSGDGSGEYSIESSDETKHSLAEKNRPYSCRGFALPVDFDEKSIYFNGASTEEVCQWSINRPEENQLVMLTVDIVDVRTVNDCSFFVDVFDEGNPLIRLCGSGTHQTIVGTQFDINVMSYEGFGVEIQFDLISIGAFGIMKEVNEYTSLESTDLEECKDAQFCDGLKSRCADDLIFRSCPMTCNKCAPIEYAMPSCQDKLGSLACNEVREACNSDWTVMNLCQATCGKCAEETADFIAIGFKEEVDKVVICEDDPGCAEIEDNRCTAISSAEKMRKSCPIKCGHCQPDGSVMDCVDKIDEDICNEISEGCSQAHVASNCARTCKTCPVSSERCIDSSEFCSSWTEFCSEPFVEAVCSQTCGSC</sequence>
<dbReference type="AlphaFoldDB" id="E4XGK1"/>
<name>E4XGK1_OIKDI</name>
<dbReference type="EMBL" id="FN653048">
    <property type="protein sequence ID" value="CBY09799.1"/>
    <property type="molecule type" value="Genomic_DNA"/>
</dbReference>